<dbReference type="GO" id="GO:0006629">
    <property type="term" value="P:lipid metabolic process"/>
    <property type="evidence" value="ECO:0007669"/>
    <property type="project" value="InterPro"/>
</dbReference>
<dbReference type="GO" id="GO:0008081">
    <property type="term" value="F:phosphoric diester hydrolase activity"/>
    <property type="evidence" value="ECO:0007669"/>
    <property type="project" value="InterPro"/>
</dbReference>
<dbReference type="PANTHER" id="PTHR13593">
    <property type="match status" value="1"/>
</dbReference>
<dbReference type="InterPro" id="IPR000909">
    <property type="entry name" value="PLipase_C_PInositol-sp_X_dom"/>
</dbReference>
<comment type="caution">
    <text evidence="2">The sequence shown here is derived from an EMBL/GenBank/DDBJ whole genome shotgun (WGS) entry which is preliminary data.</text>
</comment>
<dbReference type="Gene3D" id="3.20.20.190">
    <property type="entry name" value="Phosphatidylinositol (PI) phosphodiesterase"/>
    <property type="match status" value="2"/>
</dbReference>
<sequence>MTMFNFIIIPHVPFSCSQTSEGTISNQEKCSLVTDYSSKPQIIIFFAPLTTDEVKQQIVVYYYNNEITKDDKIAIYETDPQTGKVNLFYFFKPSTRSGIIRTGLAPKKLKYLIHSTYNKHCLGYSGAWIRNGRTVKMTCLSSQPEWMSERMQILQNRTLQEIFIPGTHNSGSYSENPVQTVIEKFTVTQDRDVLEQLISGVRYLDIRPAFYDEYWVNHESYKMNPMKNIIDDVKTFLDNTLEIIILSFKEFPKGFESDTDHINFIKYLETEFKGYFLPTSNEFEWNVTLGHIWKTDKRLIMSYDHNICKNTSSMWSPIKQYWGDVQDLAHLRVYIEAAEEMPQPRAVMAQLTFDTWGIIKNVGAQFTGQNASSILQLGAMVGPHITQCSFIFICHVPFSCSQTSDGTTSNQENCGLVTDYSLDSQIIIFFAPLNGDEVKQQIVVYYYNETLVKNDKIAIYETDPEPGKVNIIYLFEPTTRSGIIYTGIAPKKLKYKLESTYNKHCLGYSGAWVQDGKVMRMMCLSSQPEWMSERKQILQNRTLQELFIPGTHDSGSYSENPIQTIIEKFTVTQDSDVLEQLISGARYLDIRPAFYHEYWVNHGSYKMNPMKNIIDDVKKFLDNTQEIIILSFKEFPGGFESDTDHINFIKYLEREFAGYFLRTCNEYEWNVTLGHIWKTGRRLIMSYDHKIHKNRDSLWSPIKQYWGNVQDLAHLKEYIESAEEHPQPRAVMAQLTFDTWGIMKNVGAHFTGQNASSILQLGAMVGPHITQWYSESFYTSANIVAVDFIDATGIVEVAIEWNDRKFSPCSPYYCTWSPITQIWGNVQDLAALKNHLISAERIMIEPRASMAQITFDTWGAVKNSGAHFFGMETSSLLQLGAMVGPHITQWPHSHGNTNLGQSSMKFCRC</sequence>
<evidence type="ECO:0000313" key="3">
    <source>
        <dbReference type="Proteomes" id="UP001168972"/>
    </source>
</evidence>
<dbReference type="EMBL" id="JAQQBR010001833">
    <property type="protein sequence ID" value="KAK0163055.1"/>
    <property type="molecule type" value="Genomic_DNA"/>
</dbReference>
<reference evidence="2" key="2">
    <citation type="submission" date="2023-03" db="EMBL/GenBank/DDBJ databases">
        <authorList>
            <person name="Inwood S.N."/>
            <person name="Skelly J.G."/>
            <person name="Guhlin J."/>
            <person name="Harrop T.W.R."/>
            <person name="Goldson S.G."/>
            <person name="Dearden P.K."/>
        </authorList>
    </citation>
    <scope>NUCLEOTIDE SEQUENCE</scope>
    <source>
        <strain evidence="2">Lincoln</strain>
        <tissue evidence="2">Whole body</tissue>
    </source>
</reference>
<evidence type="ECO:0000313" key="2">
    <source>
        <dbReference type="EMBL" id="KAK0163055.1"/>
    </source>
</evidence>
<proteinExistence type="predicted"/>
<reference evidence="2" key="1">
    <citation type="journal article" date="2023" name="bioRxiv">
        <title>Scaffold-level genome assemblies of two parasitoid biocontrol wasps reveal the parthenogenesis mechanism and an associated novel virus.</title>
        <authorList>
            <person name="Inwood S."/>
            <person name="Skelly J."/>
            <person name="Guhlin J."/>
            <person name="Harrop T."/>
            <person name="Goldson S."/>
            <person name="Dearden P."/>
        </authorList>
    </citation>
    <scope>NUCLEOTIDE SEQUENCE</scope>
    <source>
        <strain evidence="2">Lincoln</strain>
        <tissue evidence="2">Whole body</tissue>
    </source>
</reference>
<dbReference type="AlphaFoldDB" id="A0AA39F523"/>
<dbReference type="InterPro" id="IPR017946">
    <property type="entry name" value="PLC-like_Pdiesterase_TIM-brl"/>
</dbReference>
<dbReference type="SMART" id="SM00148">
    <property type="entry name" value="PLCXc"/>
    <property type="match status" value="1"/>
</dbReference>
<protein>
    <recommendedName>
        <fullName evidence="1">Phosphatidylinositol-specific phospholipase C X domain-containing protein</fullName>
    </recommendedName>
</protein>
<keyword evidence="3" id="KW-1185">Reference proteome</keyword>
<dbReference type="PROSITE" id="PS50007">
    <property type="entry name" value="PIPLC_X_DOMAIN"/>
    <property type="match status" value="2"/>
</dbReference>
<evidence type="ECO:0000259" key="1">
    <source>
        <dbReference type="SMART" id="SM00148"/>
    </source>
</evidence>
<accession>A0AA39F523</accession>
<dbReference type="SUPFAM" id="SSF51695">
    <property type="entry name" value="PLC-like phosphodiesterases"/>
    <property type="match status" value="2"/>
</dbReference>
<gene>
    <name evidence="2" type="ORF">PV327_006766</name>
</gene>
<dbReference type="PANTHER" id="PTHR13593:SF103">
    <property type="entry name" value="RE10370P"/>
    <property type="match status" value="1"/>
</dbReference>
<name>A0AA39F523_MICHY</name>
<feature type="domain" description="Phosphatidylinositol-specific phospholipase C X" evidence="1">
    <location>
        <begin position="536"/>
        <end position="690"/>
    </location>
</feature>
<dbReference type="Proteomes" id="UP001168972">
    <property type="component" value="Unassembled WGS sequence"/>
</dbReference>
<organism evidence="2 3">
    <name type="scientific">Microctonus hyperodae</name>
    <name type="common">Parasitoid wasp</name>
    <dbReference type="NCBI Taxonomy" id="165561"/>
    <lineage>
        <taxon>Eukaryota</taxon>
        <taxon>Metazoa</taxon>
        <taxon>Ecdysozoa</taxon>
        <taxon>Arthropoda</taxon>
        <taxon>Hexapoda</taxon>
        <taxon>Insecta</taxon>
        <taxon>Pterygota</taxon>
        <taxon>Neoptera</taxon>
        <taxon>Endopterygota</taxon>
        <taxon>Hymenoptera</taxon>
        <taxon>Apocrita</taxon>
        <taxon>Ichneumonoidea</taxon>
        <taxon>Braconidae</taxon>
        <taxon>Euphorinae</taxon>
        <taxon>Microctonus</taxon>
    </lineage>
</organism>
<dbReference type="InterPro" id="IPR051057">
    <property type="entry name" value="PI-PLC_domain"/>
</dbReference>